<feature type="compositionally biased region" description="Polar residues" evidence="1">
    <location>
        <begin position="20"/>
        <end position="30"/>
    </location>
</feature>
<feature type="region of interest" description="Disordered" evidence="1">
    <location>
        <begin position="1"/>
        <end position="30"/>
    </location>
</feature>
<dbReference type="RefSeq" id="WP_131339847.1">
    <property type="nucleotide sequence ID" value="NZ_SJJZ01000002.1"/>
</dbReference>
<protein>
    <submittedName>
        <fullName evidence="3">N-acetyltransferase</fullName>
    </submittedName>
</protein>
<dbReference type="GO" id="GO:0016740">
    <property type="term" value="F:transferase activity"/>
    <property type="evidence" value="ECO:0007669"/>
    <property type="project" value="UniProtKB-KW"/>
</dbReference>
<evidence type="ECO:0000259" key="2">
    <source>
        <dbReference type="PROSITE" id="PS51729"/>
    </source>
</evidence>
<name>A0A4R0HBQ0_9ACTN</name>
<accession>A0A4R0HBQ0</accession>
<dbReference type="Pfam" id="PF14542">
    <property type="entry name" value="Acetyltransf_CG"/>
    <property type="match status" value="1"/>
</dbReference>
<proteinExistence type="predicted"/>
<reference evidence="3 4" key="1">
    <citation type="submission" date="2019-02" db="EMBL/GenBank/DDBJ databases">
        <title>Kribbella capetownensis sp. nov. and Kribbella speibonae sp. nov., isolated from soil.</title>
        <authorList>
            <person name="Curtis S.M."/>
            <person name="Norton I."/>
            <person name="Everest G.J."/>
            <person name="Meyers P.R."/>
        </authorList>
    </citation>
    <scope>NUCLEOTIDE SEQUENCE [LARGE SCALE GENOMIC DNA]</scope>
    <source>
        <strain evidence="3 4">KCTC 29219</strain>
    </source>
</reference>
<dbReference type="InterPro" id="IPR016181">
    <property type="entry name" value="Acyl_CoA_acyltransferase"/>
</dbReference>
<dbReference type="SUPFAM" id="SSF55729">
    <property type="entry name" value="Acyl-CoA N-acyltransferases (Nat)"/>
    <property type="match status" value="1"/>
</dbReference>
<keyword evidence="4" id="KW-1185">Reference proteome</keyword>
<dbReference type="InterPro" id="IPR045057">
    <property type="entry name" value="Gcn5-rel_NAT"/>
</dbReference>
<evidence type="ECO:0000313" key="4">
    <source>
        <dbReference type="Proteomes" id="UP000292346"/>
    </source>
</evidence>
<sequence>MTDQVLRPDGTGFYLAGGELSSTGPDEQTMTGTPPVDFSVTAGLFGNTEIDLTLASWSSARTDDPDSVRSEEGRLVLPLRTQPVMLNSLPSKVRVQLRAGAGLPQAEGAWLLVLHFRNRAGSSLTWQASLPTEAFGTGWLAPLADLLTIDDTEALAQTPSSTPASPTITVVHHANDEYYELLVDGQQAGLLVYHLIGSRLSITHTVIEQTFRGRGLSWVLVGRSLDDIRTQSVTVSNYCAVVSRFIEKNPEYADILGAPRPAPTS</sequence>
<evidence type="ECO:0000313" key="3">
    <source>
        <dbReference type="EMBL" id="TCC08427.1"/>
    </source>
</evidence>
<evidence type="ECO:0000256" key="1">
    <source>
        <dbReference type="SAM" id="MobiDB-lite"/>
    </source>
</evidence>
<dbReference type="EMBL" id="SJJZ01000002">
    <property type="protein sequence ID" value="TCC08427.1"/>
    <property type="molecule type" value="Genomic_DNA"/>
</dbReference>
<dbReference type="InterPro" id="IPR031165">
    <property type="entry name" value="GNAT_YJDJ"/>
</dbReference>
<dbReference type="PROSITE" id="PS51729">
    <property type="entry name" value="GNAT_YJDJ"/>
    <property type="match status" value="1"/>
</dbReference>
<gene>
    <name evidence="3" type="ORF">E0H45_21325</name>
</gene>
<dbReference type="AlphaFoldDB" id="A0A4R0HBQ0"/>
<keyword evidence="3" id="KW-0808">Transferase</keyword>
<dbReference type="PANTHER" id="PTHR31435">
    <property type="entry name" value="PROTEIN NATD1"/>
    <property type="match status" value="1"/>
</dbReference>
<feature type="domain" description="N-acetyltransferase" evidence="2">
    <location>
        <begin position="171"/>
        <end position="257"/>
    </location>
</feature>
<comment type="caution">
    <text evidence="3">The sequence shown here is derived from an EMBL/GenBank/DDBJ whole genome shotgun (WGS) entry which is preliminary data.</text>
</comment>
<dbReference type="OrthoDB" id="5405911at2"/>
<dbReference type="Gene3D" id="3.40.630.30">
    <property type="match status" value="1"/>
</dbReference>
<organism evidence="3 4">
    <name type="scientific">Kribbella soli</name>
    <dbReference type="NCBI Taxonomy" id="1124743"/>
    <lineage>
        <taxon>Bacteria</taxon>
        <taxon>Bacillati</taxon>
        <taxon>Actinomycetota</taxon>
        <taxon>Actinomycetes</taxon>
        <taxon>Propionibacteriales</taxon>
        <taxon>Kribbellaceae</taxon>
        <taxon>Kribbella</taxon>
    </lineage>
</organism>
<dbReference type="PANTHER" id="PTHR31435:SF10">
    <property type="entry name" value="BSR4717 PROTEIN"/>
    <property type="match status" value="1"/>
</dbReference>
<dbReference type="Proteomes" id="UP000292346">
    <property type="component" value="Unassembled WGS sequence"/>
</dbReference>